<proteinExistence type="inferred from homology"/>
<evidence type="ECO:0000256" key="2">
    <source>
        <dbReference type="ARBA" id="ARBA00007441"/>
    </source>
</evidence>
<reference evidence="7 8" key="1">
    <citation type="journal article" date="2020" name="Front. Microbiol.">
        <title>Single-cell genomics of novel Actinobacteria with the Wood-Ljungdahl pathway discovered in a serpentinizing system.</title>
        <authorList>
            <person name="Merino N."/>
            <person name="Kawai M."/>
            <person name="Boyd E.S."/>
            <person name="Colman D.R."/>
            <person name="McGlynn S.E."/>
            <person name="Nealson K.H."/>
            <person name="Kurokawa K."/>
            <person name="Hongoh Y."/>
        </authorList>
    </citation>
    <scope>NUCLEOTIDE SEQUENCE [LARGE SCALE GENOMIC DNA]</scope>
    <source>
        <strain evidence="7 8">S06</strain>
    </source>
</reference>
<dbReference type="PANTHER" id="PTHR46383">
    <property type="entry name" value="ASPARTATE AMINOTRANSFERASE"/>
    <property type="match status" value="1"/>
</dbReference>
<dbReference type="InterPro" id="IPR050596">
    <property type="entry name" value="AspAT/PAT-like"/>
</dbReference>
<dbReference type="CDD" id="cd00609">
    <property type="entry name" value="AAT_like"/>
    <property type="match status" value="1"/>
</dbReference>
<keyword evidence="3 7" id="KW-0032">Aminotransferase</keyword>
<dbReference type="Proteomes" id="UP000580051">
    <property type="component" value="Unassembled WGS sequence"/>
</dbReference>
<dbReference type="SUPFAM" id="SSF53383">
    <property type="entry name" value="PLP-dependent transferases"/>
    <property type="match status" value="1"/>
</dbReference>
<protein>
    <submittedName>
        <fullName evidence="7">Aspartate aminotransferase</fullName>
    </submittedName>
</protein>
<comment type="cofactor">
    <cofactor evidence="1">
        <name>pyridoxal 5'-phosphate</name>
        <dbReference type="ChEBI" id="CHEBI:597326"/>
    </cofactor>
</comment>
<keyword evidence="5" id="KW-0663">Pyridoxal phosphate</keyword>
<keyword evidence="4 7" id="KW-0808">Transferase</keyword>
<dbReference type="GO" id="GO:0006520">
    <property type="term" value="P:amino acid metabolic process"/>
    <property type="evidence" value="ECO:0007669"/>
    <property type="project" value="InterPro"/>
</dbReference>
<dbReference type="RefSeq" id="WP_176227154.1">
    <property type="nucleotide sequence ID" value="NZ_BLRV01000213.1"/>
</dbReference>
<dbReference type="InterPro" id="IPR015424">
    <property type="entry name" value="PyrdxlP-dep_Trfase"/>
</dbReference>
<dbReference type="Gene3D" id="3.40.640.10">
    <property type="entry name" value="Type I PLP-dependent aspartate aminotransferase-like (Major domain)"/>
    <property type="match status" value="1"/>
</dbReference>
<gene>
    <name evidence="7" type="ORF">HKBW3S06_01332</name>
</gene>
<evidence type="ECO:0000256" key="1">
    <source>
        <dbReference type="ARBA" id="ARBA00001933"/>
    </source>
</evidence>
<comment type="similarity">
    <text evidence="2">Belongs to the class-I pyridoxal-phosphate-dependent aminotransferase family.</text>
</comment>
<dbReference type="GO" id="GO:0008483">
    <property type="term" value="F:transaminase activity"/>
    <property type="evidence" value="ECO:0007669"/>
    <property type="project" value="UniProtKB-KW"/>
</dbReference>
<accession>A0A6V8NP93</accession>
<dbReference type="InterPro" id="IPR004839">
    <property type="entry name" value="Aminotransferase_I/II_large"/>
</dbReference>
<dbReference type="Gene3D" id="3.90.1150.10">
    <property type="entry name" value="Aspartate Aminotransferase, domain 1"/>
    <property type="match status" value="1"/>
</dbReference>
<organism evidence="7 8">
    <name type="scientific">Candidatus Hakubella thermalkaliphila</name>
    <dbReference type="NCBI Taxonomy" id="2754717"/>
    <lineage>
        <taxon>Bacteria</taxon>
        <taxon>Bacillati</taxon>
        <taxon>Actinomycetota</taxon>
        <taxon>Actinomycetota incertae sedis</taxon>
        <taxon>Candidatus Hakubellales</taxon>
        <taxon>Candidatus Hakubellaceae</taxon>
        <taxon>Candidatus Hakubella</taxon>
    </lineage>
</organism>
<comment type="caution">
    <text evidence="7">The sequence shown here is derived from an EMBL/GenBank/DDBJ whole genome shotgun (WGS) entry which is preliminary data.</text>
</comment>
<dbReference type="Pfam" id="PF00155">
    <property type="entry name" value="Aminotran_1_2"/>
    <property type="match status" value="1"/>
</dbReference>
<feature type="domain" description="Aminotransferase class I/classII large" evidence="6">
    <location>
        <begin position="34"/>
        <end position="257"/>
    </location>
</feature>
<evidence type="ECO:0000313" key="7">
    <source>
        <dbReference type="EMBL" id="GFP22105.1"/>
    </source>
</evidence>
<dbReference type="GO" id="GO:0030170">
    <property type="term" value="F:pyridoxal phosphate binding"/>
    <property type="evidence" value="ECO:0007669"/>
    <property type="project" value="InterPro"/>
</dbReference>
<dbReference type="EMBL" id="BLRV01000213">
    <property type="protein sequence ID" value="GFP22105.1"/>
    <property type="molecule type" value="Genomic_DNA"/>
</dbReference>
<evidence type="ECO:0000256" key="4">
    <source>
        <dbReference type="ARBA" id="ARBA00022679"/>
    </source>
</evidence>
<dbReference type="InterPro" id="IPR015422">
    <property type="entry name" value="PyrdxlP-dep_Trfase_small"/>
</dbReference>
<sequence length="272" mass="30562">MTLFSEKVSLLGTENAFQIGPLIKSLEEAGHQVVKCNLGEPDFNLPEYIKEEIKRQIDLNNTHYCDPQGLLPFRKAIADQINETRGLDISPDQVVVFPGAKPPIGLAQQIYLNQGDEVVYPSPGFPIYESFIGYVGAVPVPLHLKEEEGFSFRGQDLEKLITEKTKLIYLNFPSNPTGAVATKEQLEEIVDVIDRKCPEEVRIYSDEVYEYILFDGSKHLSIASMKNMAKRTIIVSGLSKTFAWTGGRVGYAVFPDPQEAQMFKLFNITLQR</sequence>
<evidence type="ECO:0000256" key="5">
    <source>
        <dbReference type="ARBA" id="ARBA00022898"/>
    </source>
</evidence>
<dbReference type="PANTHER" id="PTHR46383:SF1">
    <property type="entry name" value="ASPARTATE AMINOTRANSFERASE"/>
    <property type="match status" value="1"/>
</dbReference>
<dbReference type="InterPro" id="IPR015421">
    <property type="entry name" value="PyrdxlP-dep_Trfase_major"/>
</dbReference>
<evidence type="ECO:0000313" key="8">
    <source>
        <dbReference type="Proteomes" id="UP000580051"/>
    </source>
</evidence>
<dbReference type="AlphaFoldDB" id="A0A6V8NP93"/>
<name>A0A6V8NP93_9ACTN</name>
<evidence type="ECO:0000256" key="3">
    <source>
        <dbReference type="ARBA" id="ARBA00022576"/>
    </source>
</evidence>
<evidence type="ECO:0000259" key="6">
    <source>
        <dbReference type="Pfam" id="PF00155"/>
    </source>
</evidence>